<dbReference type="GO" id="GO:0000155">
    <property type="term" value="F:phosphorelay sensor kinase activity"/>
    <property type="evidence" value="ECO:0007669"/>
    <property type="project" value="InterPro"/>
</dbReference>
<name>W7QSM4_9ALTE</name>
<dbReference type="STRING" id="1328313.DS2_06266"/>
<evidence type="ECO:0008006" key="3">
    <source>
        <dbReference type="Google" id="ProtNLM"/>
    </source>
</evidence>
<organism evidence="1 2">
    <name type="scientific">Catenovulum agarivorans DS-2</name>
    <dbReference type="NCBI Taxonomy" id="1328313"/>
    <lineage>
        <taxon>Bacteria</taxon>
        <taxon>Pseudomonadati</taxon>
        <taxon>Pseudomonadota</taxon>
        <taxon>Gammaproteobacteria</taxon>
        <taxon>Alteromonadales</taxon>
        <taxon>Alteromonadaceae</taxon>
        <taxon>Catenovulum</taxon>
    </lineage>
</organism>
<proteinExistence type="predicted"/>
<dbReference type="SUPFAM" id="SSF47384">
    <property type="entry name" value="Homodimeric domain of signal transducing histidine kinase"/>
    <property type="match status" value="1"/>
</dbReference>
<gene>
    <name evidence="1" type="ORF">DS2_06266</name>
</gene>
<evidence type="ECO:0000313" key="2">
    <source>
        <dbReference type="Proteomes" id="UP000019276"/>
    </source>
</evidence>
<keyword evidence="2" id="KW-1185">Reference proteome</keyword>
<reference evidence="1 2" key="1">
    <citation type="journal article" date="2014" name="Genome Announc.">
        <title>Draft Genome Sequence of the Agar-Degrading Bacterium Catenovulum sp. Strain DS-2, Isolated from Intestines of Haliotis diversicolor.</title>
        <authorList>
            <person name="Shan D."/>
            <person name="Li X."/>
            <person name="Gu Z."/>
            <person name="Wei G."/>
            <person name="Gao Z."/>
            <person name="Shao Z."/>
        </authorList>
    </citation>
    <scope>NUCLEOTIDE SEQUENCE [LARGE SCALE GENOMIC DNA]</scope>
    <source>
        <strain evidence="1 2">DS-2</strain>
    </source>
</reference>
<dbReference type="InterPro" id="IPR036097">
    <property type="entry name" value="HisK_dim/P_sf"/>
</dbReference>
<dbReference type="eggNOG" id="ENOG5033HFV">
    <property type="taxonomic scope" value="Bacteria"/>
</dbReference>
<dbReference type="Gene3D" id="1.10.287.130">
    <property type="match status" value="1"/>
</dbReference>
<dbReference type="Proteomes" id="UP000019276">
    <property type="component" value="Unassembled WGS sequence"/>
</dbReference>
<sequence length="68" mass="7737">MQQQQSITKLVHDARAPLNQISMQAELIKMMVEQNAPLDKIQQTAAKIIQNCQKCSEELSKISEQARK</sequence>
<accession>W7QSM4</accession>
<protein>
    <recommendedName>
        <fullName evidence="3">Histidine kinase</fullName>
    </recommendedName>
</protein>
<dbReference type="PATRIC" id="fig|1328313.3.peg.1286"/>
<evidence type="ECO:0000313" key="1">
    <source>
        <dbReference type="EMBL" id="EWH10873.1"/>
    </source>
</evidence>
<dbReference type="AlphaFoldDB" id="W7QSM4"/>
<comment type="caution">
    <text evidence="1">The sequence shown here is derived from an EMBL/GenBank/DDBJ whole genome shotgun (WGS) entry which is preliminary data.</text>
</comment>
<dbReference type="EMBL" id="ARZY01000008">
    <property type="protein sequence ID" value="EWH10873.1"/>
    <property type="molecule type" value="Genomic_DNA"/>
</dbReference>